<proteinExistence type="predicted"/>
<accession>A0A5B8G6D6</accession>
<reference evidence="1" key="1">
    <citation type="submission" date="2018-11" db="EMBL/GenBank/DDBJ databases">
        <title>Biological and Molecular characterisation of Soybean yellow mottle mosaic virus from soybean in India.</title>
        <authorList>
            <person name="Sandra N."/>
            <person name="Tripathi A."/>
            <person name="Lal S.K."/>
            <person name="Mandal B."/>
            <person name="Jain R.K."/>
        </authorList>
    </citation>
    <scope>NUCLEOTIDE SEQUENCE</scope>
    <source>
        <strain evidence="1">Sb-1</strain>
    </source>
</reference>
<organism evidence="1">
    <name type="scientific">Soybean yellow mottle mosaic virus</name>
    <dbReference type="NCBI Taxonomy" id="578361"/>
    <lineage>
        <taxon>Viruses</taxon>
        <taxon>Riboviria</taxon>
        <taxon>Orthornavirae</taxon>
        <taxon>Kitrinoviricota</taxon>
        <taxon>Tolucaviricetes</taxon>
        <taxon>Tolivirales</taxon>
        <taxon>Tombusviridae</taxon>
        <taxon>Procedovirinae</taxon>
        <taxon>Gammacarmovirus</taxon>
        <taxon>Gammacarmovirus glycinis</taxon>
    </lineage>
</organism>
<evidence type="ECO:0000313" key="1">
    <source>
        <dbReference type="EMBL" id="QDQ46688.1"/>
    </source>
</evidence>
<sequence length="227" mass="25883">MLIQFGTMPPVRVEGPPRAFSMRMALRSLGSFLANCCANFGDAWADSVTRNRTQHVQALEYFGDFPIKKMVTCTGGMELEPNNATREVAHEKRVVNRHAKGYFLSEMVASCRLHFNGIPRSTEANLLGVRRFLANYCQEHRLTNQQTLRLVNAATPLVMTANQDDVASMKLMNDPLLNYYRALYLEAQVVHTPLRQLVARPLSKECWQQWFDSVRGFRDPSGFRLVQ</sequence>
<name>A0A5B8G6D6_9TOMB</name>
<dbReference type="EMBL" id="MK130864">
    <property type="protein sequence ID" value="QDQ46688.1"/>
    <property type="molecule type" value="Genomic_RNA"/>
</dbReference>
<protein>
    <submittedName>
        <fullName evidence="1">Replicase protein</fullName>
    </submittedName>
</protein>